<reference evidence="1 2" key="1">
    <citation type="submission" date="2024-06" db="EMBL/GenBank/DDBJ databases">
        <title>A chromosome-level genome assembly of beet webworm, Loxostege sticticalis.</title>
        <authorList>
            <person name="Zhang Y."/>
        </authorList>
    </citation>
    <scope>NUCLEOTIDE SEQUENCE [LARGE SCALE GENOMIC DNA]</scope>
    <source>
        <strain evidence="1">AQ026</strain>
        <tissue evidence="1">Whole body</tissue>
    </source>
</reference>
<sequence>MDQFVRADSTNLPKVETVMIIEFLTNNDKHNIAEVRGAKTLMSSRDSYVDSAVGYVEVKRTSATCIVRAKIVPEHRVTNKQYLVTVTLDEHLDEIKDASCEGCVASAGGCKHTMLLMFWLDKKSKEPASTSVQCYWKKPSLAGVRADPVECEDVFPNAKKI</sequence>
<dbReference type="PANTHER" id="PTHR39953:SF1">
    <property type="entry name" value="RE54151P"/>
    <property type="match status" value="1"/>
</dbReference>
<dbReference type="EMBL" id="JBEUOH010000023">
    <property type="protein sequence ID" value="KAL0861793.1"/>
    <property type="molecule type" value="Genomic_DNA"/>
</dbReference>
<protein>
    <submittedName>
        <fullName evidence="1">Uncharacterized protein</fullName>
    </submittedName>
</protein>
<evidence type="ECO:0000313" key="1">
    <source>
        <dbReference type="EMBL" id="KAL0861793.1"/>
    </source>
</evidence>
<comment type="caution">
    <text evidence="1">The sequence shown here is derived from an EMBL/GenBank/DDBJ whole genome shotgun (WGS) entry which is preliminary data.</text>
</comment>
<dbReference type="Proteomes" id="UP001549920">
    <property type="component" value="Unassembled WGS sequence"/>
</dbReference>
<evidence type="ECO:0000313" key="2">
    <source>
        <dbReference type="Proteomes" id="UP001549920"/>
    </source>
</evidence>
<dbReference type="PANTHER" id="PTHR39953">
    <property type="entry name" value="RE54151P"/>
    <property type="match status" value="1"/>
</dbReference>
<organism evidence="1 2">
    <name type="scientific">Loxostege sticticalis</name>
    <name type="common">Beet webworm moth</name>
    <dbReference type="NCBI Taxonomy" id="481309"/>
    <lineage>
        <taxon>Eukaryota</taxon>
        <taxon>Metazoa</taxon>
        <taxon>Ecdysozoa</taxon>
        <taxon>Arthropoda</taxon>
        <taxon>Hexapoda</taxon>
        <taxon>Insecta</taxon>
        <taxon>Pterygota</taxon>
        <taxon>Neoptera</taxon>
        <taxon>Endopterygota</taxon>
        <taxon>Lepidoptera</taxon>
        <taxon>Glossata</taxon>
        <taxon>Ditrysia</taxon>
        <taxon>Pyraloidea</taxon>
        <taxon>Crambidae</taxon>
        <taxon>Pyraustinae</taxon>
        <taxon>Loxostege</taxon>
    </lineage>
</organism>
<keyword evidence="2" id="KW-1185">Reference proteome</keyword>
<accession>A0ABR3HAG7</accession>
<name>A0ABR3HAG7_LOXSC</name>
<proteinExistence type="predicted"/>
<gene>
    <name evidence="1" type="ORF">ABMA27_009267</name>
</gene>